<dbReference type="InterPro" id="IPR002182">
    <property type="entry name" value="NB-ARC"/>
</dbReference>
<keyword evidence="1" id="KW-0732">Signal</keyword>
<dbReference type="SUPFAM" id="SSF52540">
    <property type="entry name" value="P-loop containing nucleoside triphosphate hydrolases"/>
    <property type="match status" value="1"/>
</dbReference>
<proteinExistence type="predicted"/>
<feature type="signal peptide" evidence="1">
    <location>
        <begin position="1"/>
        <end position="23"/>
    </location>
</feature>
<dbReference type="Pfam" id="PF00931">
    <property type="entry name" value="NB-ARC"/>
    <property type="match status" value="1"/>
</dbReference>
<keyword evidence="4" id="KW-1185">Reference proteome</keyword>
<name>A0A392NCR9_9FABA</name>
<comment type="caution">
    <text evidence="3">The sequence shown here is derived from an EMBL/GenBank/DDBJ whole genome shotgun (WGS) entry which is preliminary data.</text>
</comment>
<evidence type="ECO:0000313" key="3">
    <source>
        <dbReference type="EMBL" id="MCH96969.1"/>
    </source>
</evidence>
<evidence type="ECO:0000313" key="4">
    <source>
        <dbReference type="Proteomes" id="UP000265520"/>
    </source>
</evidence>
<dbReference type="GO" id="GO:0043531">
    <property type="term" value="F:ADP binding"/>
    <property type="evidence" value="ECO:0007669"/>
    <property type="project" value="InterPro"/>
</dbReference>
<feature type="non-terminal residue" evidence="3">
    <location>
        <position position="201"/>
    </location>
</feature>
<sequence>MLYNGYIIILALTLGFTFCRNESEDIRKVVDNVTKLLDRTDLFIADHPVGVESRVQDIIQLLNSQQSKDSILIGIWGMGGIGKTTIAKAAYNKIRHDYETKCFLLNVREVWEQDNGEVSLQQRLLSDIYKTTKIKIGTVESGKMILQERLSQKRIFLVLDDVNKLDQLNALCGSREWFGQGSIIIITTRDGDVLRRLEVDY</sequence>
<feature type="domain" description="NB-ARC" evidence="2">
    <location>
        <begin position="52"/>
        <end position="195"/>
    </location>
</feature>
<feature type="chain" id="PRO_5017450864" evidence="1">
    <location>
        <begin position="24"/>
        <end position="201"/>
    </location>
</feature>
<reference evidence="3 4" key="1">
    <citation type="journal article" date="2018" name="Front. Plant Sci.">
        <title>Red Clover (Trifolium pratense) and Zigzag Clover (T. medium) - A Picture of Genomic Similarities and Differences.</title>
        <authorList>
            <person name="Dluhosova J."/>
            <person name="Istvanek J."/>
            <person name="Nedelnik J."/>
            <person name="Repkova J."/>
        </authorList>
    </citation>
    <scope>NUCLEOTIDE SEQUENCE [LARGE SCALE GENOMIC DNA]</scope>
    <source>
        <strain evidence="4">cv. 10/8</strain>
        <tissue evidence="3">Leaf</tissue>
    </source>
</reference>
<dbReference type="AlphaFoldDB" id="A0A392NCR9"/>
<dbReference type="InterPro" id="IPR027417">
    <property type="entry name" value="P-loop_NTPase"/>
</dbReference>
<evidence type="ECO:0000259" key="2">
    <source>
        <dbReference type="Pfam" id="PF00931"/>
    </source>
</evidence>
<dbReference type="Gene3D" id="3.40.50.300">
    <property type="entry name" value="P-loop containing nucleotide triphosphate hydrolases"/>
    <property type="match status" value="1"/>
</dbReference>
<dbReference type="InterPro" id="IPR044974">
    <property type="entry name" value="Disease_R_plants"/>
</dbReference>
<dbReference type="PRINTS" id="PR00364">
    <property type="entry name" value="DISEASERSIST"/>
</dbReference>
<evidence type="ECO:0000256" key="1">
    <source>
        <dbReference type="SAM" id="SignalP"/>
    </source>
</evidence>
<dbReference type="PANTHER" id="PTHR11017:SF271">
    <property type="entry name" value="DISEASE RESISTANCE PROTEIN (TIR-NBS-LRR CLASS) FAMILY"/>
    <property type="match status" value="1"/>
</dbReference>
<dbReference type="GO" id="GO:0006952">
    <property type="term" value="P:defense response"/>
    <property type="evidence" value="ECO:0007669"/>
    <property type="project" value="InterPro"/>
</dbReference>
<protein>
    <submittedName>
        <fullName evidence="3">TMV resistance protein N</fullName>
    </submittedName>
</protein>
<gene>
    <name evidence="3" type="ORF">A2U01_0017961</name>
</gene>
<organism evidence="3 4">
    <name type="scientific">Trifolium medium</name>
    <dbReference type="NCBI Taxonomy" id="97028"/>
    <lineage>
        <taxon>Eukaryota</taxon>
        <taxon>Viridiplantae</taxon>
        <taxon>Streptophyta</taxon>
        <taxon>Embryophyta</taxon>
        <taxon>Tracheophyta</taxon>
        <taxon>Spermatophyta</taxon>
        <taxon>Magnoliopsida</taxon>
        <taxon>eudicotyledons</taxon>
        <taxon>Gunneridae</taxon>
        <taxon>Pentapetalae</taxon>
        <taxon>rosids</taxon>
        <taxon>fabids</taxon>
        <taxon>Fabales</taxon>
        <taxon>Fabaceae</taxon>
        <taxon>Papilionoideae</taxon>
        <taxon>50 kb inversion clade</taxon>
        <taxon>NPAAA clade</taxon>
        <taxon>Hologalegina</taxon>
        <taxon>IRL clade</taxon>
        <taxon>Trifolieae</taxon>
        <taxon>Trifolium</taxon>
    </lineage>
</organism>
<accession>A0A392NCR9</accession>
<dbReference type="EMBL" id="LXQA010033778">
    <property type="protein sequence ID" value="MCH96969.1"/>
    <property type="molecule type" value="Genomic_DNA"/>
</dbReference>
<dbReference type="Proteomes" id="UP000265520">
    <property type="component" value="Unassembled WGS sequence"/>
</dbReference>
<dbReference type="PANTHER" id="PTHR11017">
    <property type="entry name" value="LEUCINE-RICH REPEAT-CONTAINING PROTEIN"/>
    <property type="match status" value="1"/>
</dbReference>